<dbReference type="EMBL" id="KI894018">
    <property type="protein sequence ID" value="OCF29996.1"/>
    <property type="molecule type" value="Genomic_DNA"/>
</dbReference>
<dbReference type="KEGG" id="kbi:30205912"/>
<reference evidence="1" key="1">
    <citation type="submission" date="2013-07" db="EMBL/GenBank/DDBJ databases">
        <title>The Genome Sequence of Cryptococcus bestiolae CBS10118.</title>
        <authorList>
            <consortium name="The Broad Institute Genome Sequencing Platform"/>
            <person name="Cuomo C."/>
            <person name="Litvintseva A."/>
            <person name="Chen Y."/>
            <person name="Heitman J."/>
            <person name="Sun S."/>
            <person name="Springer D."/>
            <person name="Dromer F."/>
            <person name="Young S.K."/>
            <person name="Zeng Q."/>
            <person name="Gargeya S."/>
            <person name="Fitzgerald M."/>
            <person name="Abouelleil A."/>
            <person name="Alvarado L."/>
            <person name="Berlin A.M."/>
            <person name="Chapman S.B."/>
            <person name="Dewar J."/>
            <person name="Goldberg J."/>
            <person name="Griggs A."/>
            <person name="Gujja S."/>
            <person name="Hansen M."/>
            <person name="Howarth C."/>
            <person name="Imamovic A."/>
            <person name="Larimer J."/>
            <person name="McCowan C."/>
            <person name="Murphy C."/>
            <person name="Pearson M."/>
            <person name="Priest M."/>
            <person name="Roberts A."/>
            <person name="Saif S."/>
            <person name="Shea T."/>
            <person name="Sykes S."/>
            <person name="Wortman J."/>
            <person name="Nusbaum C."/>
            <person name="Birren B."/>
        </authorList>
    </citation>
    <scope>NUCLEOTIDE SEQUENCE [LARGE SCALE GENOMIC DNA]</scope>
    <source>
        <strain evidence="1">CBS 10118</strain>
    </source>
</reference>
<organism evidence="1">
    <name type="scientific">Kwoniella bestiolae CBS 10118</name>
    <dbReference type="NCBI Taxonomy" id="1296100"/>
    <lineage>
        <taxon>Eukaryota</taxon>
        <taxon>Fungi</taxon>
        <taxon>Dikarya</taxon>
        <taxon>Basidiomycota</taxon>
        <taxon>Agaricomycotina</taxon>
        <taxon>Tremellomycetes</taxon>
        <taxon>Tremellales</taxon>
        <taxon>Cryptococcaceae</taxon>
        <taxon>Kwoniella</taxon>
    </lineage>
</organism>
<name>A0A1B9GG45_9TREE</name>
<dbReference type="AlphaFoldDB" id="A0A1B9GG45"/>
<evidence type="ECO:0000313" key="2">
    <source>
        <dbReference type="EMBL" id="WVW80829.1"/>
    </source>
</evidence>
<sequence length="186" mass="21372">MFESSVGNSGESNITRSSLAHLKGDNKKLITRFKPSYKKADSDDPYEPVIHPSIPILNRDDGMSRASEEDTISVKAAMIFKGKRLPTKSYVDETERYVNKFGDSIKRFSDLARNVEERWHTFKRTNQQENLELEKLRKSEIPEIQMYAECLYRKSQKKESALKEEMRLVLRAEAALEGIALNLIGN</sequence>
<dbReference type="VEuPathDB" id="FungiDB:I302_01513"/>
<proteinExistence type="predicted"/>
<gene>
    <name evidence="1" type="ORF">I302_01513</name>
    <name evidence="2" type="ORF">I302_102818</name>
</gene>
<protein>
    <submittedName>
        <fullName evidence="1">Uncharacterized protein</fullName>
    </submittedName>
</protein>
<accession>A0A1B9GG45</accession>
<dbReference type="GeneID" id="30205912"/>
<dbReference type="Proteomes" id="UP000092730">
    <property type="component" value="Chromosome 1"/>
</dbReference>
<evidence type="ECO:0000313" key="1">
    <source>
        <dbReference type="EMBL" id="OCF29996.1"/>
    </source>
</evidence>
<reference evidence="2" key="2">
    <citation type="submission" date="2013-07" db="EMBL/GenBank/DDBJ databases">
        <authorList>
            <consortium name="The Broad Institute Genome Sequencing Platform"/>
            <person name="Cuomo C."/>
            <person name="Litvintseva A."/>
            <person name="Chen Y."/>
            <person name="Heitman J."/>
            <person name="Sun S."/>
            <person name="Springer D."/>
            <person name="Dromer F."/>
            <person name="Young S.K."/>
            <person name="Zeng Q."/>
            <person name="Gargeya S."/>
            <person name="Fitzgerald M."/>
            <person name="Abouelleil A."/>
            <person name="Alvarado L."/>
            <person name="Berlin A.M."/>
            <person name="Chapman S.B."/>
            <person name="Dewar J."/>
            <person name="Goldberg J."/>
            <person name="Griggs A."/>
            <person name="Gujja S."/>
            <person name="Hansen M."/>
            <person name="Howarth C."/>
            <person name="Imamovic A."/>
            <person name="Larimer J."/>
            <person name="McCowan C."/>
            <person name="Murphy C."/>
            <person name="Pearson M."/>
            <person name="Priest M."/>
            <person name="Roberts A."/>
            <person name="Saif S."/>
            <person name="Shea T."/>
            <person name="Sykes S."/>
            <person name="Wortman J."/>
            <person name="Nusbaum C."/>
            <person name="Birren B."/>
        </authorList>
    </citation>
    <scope>NUCLEOTIDE SEQUENCE</scope>
    <source>
        <strain evidence="2">CBS 10118</strain>
    </source>
</reference>
<reference evidence="1" key="3">
    <citation type="submission" date="2014-01" db="EMBL/GenBank/DDBJ databases">
        <title>Evolution of pathogenesis and genome organization in the Tremellales.</title>
        <authorList>
            <person name="Cuomo C."/>
            <person name="Litvintseva A."/>
            <person name="Heitman J."/>
            <person name="Chen Y."/>
            <person name="Sun S."/>
            <person name="Springer D."/>
            <person name="Dromer F."/>
            <person name="Young S."/>
            <person name="Zeng Q."/>
            <person name="Chapman S."/>
            <person name="Gujja S."/>
            <person name="Saif S."/>
            <person name="Birren B."/>
        </authorList>
    </citation>
    <scope>NUCLEOTIDE SEQUENCE</scope>
    <source>
        <strain evidence="1">CBS 10118</strain>
    </source>
</reference>
<reference evidence="2" key="4">
    <citation type="submission" date="2024-02" db="EMBL/GenBank/DDBJ databases">
        <title>Comparative genomics of Cryptococcus and Kwoniella reveals pathogenesis evolution and contrasting modes of karyotype evolution via chromosome fusion or intercentromeric recombination.</title>
        <authorList>
            <person name="Coelho M.A."/>
            <person name="David-Palma M."/>
            <person name="Shea T."/>
            <person name="Bowers K."/>
            <person name="McGinley-Smith S."/>
            <person name="Mohammad A.W."/>
            <person name="Gnirke A."/>
            <person name="Yurkov A.M."/>
            <person name="Nowrousian M."/>
            <person name="Sun S."/>
            <person name="Cuomo C.A."/>
            <person name="Heitman J."/>
        </authorList>
    </citation>
    <scope>NUCLEOTIDE SEQUENCE</scope>
    <source>
        <strain evidence="2">CBS 10118</strain>
    </source>
</reference>
<dbReference type="EMBL" id="CP144541">
    <property type="protein sequence ID" value="WVW80829.1"/>
    <property type="molecule type" value="Genomic_DNA"/>
</dbReference>
<dbReference type="RefSeq" id="XP_019051066.1">
    <property type="nucleotide sequence ID" value="XM_019188188.1"/>
</dbReference>
<evidence type="ECO:0000313" key="3">
    <source>
        <dbReference type="Proteomes" id="UP000092730"/>
    </source>
</evidence>
<keyword evidence="3" id="KW-1185">Reference proteome</keyword>